<evidence type="ECO:0000313" key="9">
    <source>
        <dbReference type="EMBL" id="CCB52108.1"/>
    </source>
</evidence>
<accession>F6HIR2</accession>
<keyword evidence="6" id="KW-0175">Coiled coil</keyword>
<dbReference type="GO" id="GO:0006357">
    <property type="term" value="P:regulation of transcription by RNA polymerase II"/>
    <property type="evidence" value="ECO:0000318"/>
    <property type="project" value="GO_Central"/>
</dbReference>
<dbReference type="PROSITE" id="PS50066">
    <property type="entry name" value="MADS_BOX_2"/>
    <property type="match status" value="1"/>
</dbReference>
<dbReference type="FunCoup" id="F6HIR2">
    <property type="interactions" value="15"/>
</dbReference>
<sequence>MGRGKIAIRRIENQTSRQVTFSKRRAGLLKKTHELSVLCDVQIGLIIFSSTGKMCEYCTEPWRMDQIIERYQKVTGTRIPEHDSREQIYNELTRMRKETSRLQRSMRGYTGEDLSSIPYEDLDQLEQQLEHSADKVRARKNQLLQQQLDNLRRKEQMLEEENSKMYHWIKENRAALDYQQAAIEVKPVEHHHQMLDQFPFFGEEGPNSVLQLSTIHPQLHPYGLQLTQPHLQDSSI</sequence>
<evidence type="ECO:0008006" key="11">
    <source>
        <dbReference type="Google" id="ProtNLM"/>
    </source>
</evidence>
<evidence type="ECO:0000256" key="6">
    <source>
        <dbReference type="SAM" id="Coils"/>
    </source>
</evidence>
<dbReference type="PRINTS" id="PR00404">
    <property type="entry name" value="MADSDOMAIN"/>
</dbReference>
<dbReference type="PROSITE" id="PS00350">
    <property type="entry name" value="MADS_BOX_1"/>
    <property type="match status" value="1"/>
</dbReference>
<dbReference type="Gene3D" id="3.40.1810.10">
    <property type="entry name" value="Transcription factor, MADS-box"/>
    <property type="match status" value="1"/>
</dbReference>
<feature type="domain" description="MADS-box" evidence="7">
    <location>
        <begin position="1"/>
        <end position="61"/>
    </location>
</feature>
<reference evidence="10" key="1">
    <citation type="journal article" date="2007" name="Nature">
        <title>The grapevine genome sequence suggests ancestral hexaploidization in major angiosperm phyla.</title>
        <authorList>
            <consortium name="The French-Italian Public Consortium for Grapevine Genome Characterization."/>
            <person name="Jaillon O."/>
            <person name="Aury J.-M."/>
            <person name="Noel B."/>
            <person name="Policriti A."/>
            <person name="Clepet C."/>
            <person name="Casagrande A."/>
            <person name="Choisne N."/>
            <person name="Aubourg S."/>
            <person name="Vitulo N."/>
            <person name="Jubin C."/>
            <person name="Vezzi A."/>
            <person name="Legeai F."/>
            <person name="Hugueney P."/>
            <person name="Dasilva C."/>
            <person name="Horner D."/>
            <person name="Mica E."/>
            <person name="Jublot D."/>
            <person name="Poulain J."/>
            <person name="Bruyere C."/>
            <person name="Billault A."/>
            <person name="Segurens B."/>
            <person name="Gouyvenoux M."/>
            <person name="Ugarte E."/>
            <person name="Cattonaro F."/>
            <person name="Anthouard V."/>
            <person name="Vico V."/>
            <person name="Del Fabbro C."/>
            <person name="Alaux M."/>
            <person name="Di Gaspero G."/>
            <person name="Dumas V."/>
            <person name="Felice N."/>
            <person name="Paillard S."/>
            <person name="Juman I."/>
            <person name="Moroldo M."/>
            <person name="Scalabrin S."/>
            <person name="Canaguier A."/>
            <person name="Le Clainche I."/>
            <person name="Malacrida G."/>
            <person name="Durand E."/>
            <person name="Pesole G."/>
            <person name="Laucou V."/>
            <person name="Chatelet P."/>
            <person name="Merdinoglu D."/>
            <person name="Delledonne M."/>
            <person name="Pezzotti M."/>
            <person name="Lecharny A."/>
            <person name="Scarpelli C."/>
            <person name="Artiguenave F."/>
            <person name="Pe M.E."/>
            <person name="Valle G."/>
            <person name="Morgante M."/>
            <person name="Caboche M."/>
            <person name="Adam-Blondon A.-F."/>
            <person name="Weissenbach J."/>
            <person name="Quetier F."/>
            <person name="Wincker P."/>
        </authorList>
    </citation>
    <scope>NUCLEOTIDE SEQUENCE [LARGE SCALE GENOMIC DNA]</scope>
    <source>
        <strain evidence="10">cv. Pinot noir / PN40024</strain>
    </source>
</reference>
<dbReference type="OrthoDB" id="1898716at2759"/>
<dbReference type="InterPro" id="IPR002487">
    <property type="entry name" value="TF_Kbox"/>
</dbReference>
<dbReference type="InterPro" id="IPR002100">
    <property type="entry name" value="TF_MADSbox"/>
</dbReference>
<dbReference type="InterPro" id="IPR036879">
    <property type="entry name" value="TF_MADSbox_sf"/>
</dbReference>
<comment type="subcellular location">
    <subcellularLocation>
        <location evidence="1">Nucleus</location>
    </subcellularLocation>
</comment>
<dbReference type="GO" id="GO:0046983">
    <property type="term" value="F:protein dimerization activity"/>
    <property type="evidence" value="ECO:0007669"/>
    <property type="project" value="InterPro"/>
</dbReference>
<dbReference type="Pfam" id="PF01486">
    <property type="entry name" value="K-box"/>
    <property type="match status" value="1"/>
</dbReference>
<gene>
    <name evidence="9" type="ordered locus">VIT_10s0042g00820</name>
</gene>
<dbReference type="GO" id="GO:0045944">
    <property type="term" value="P:positive regulation of transcription by RNA polymerase II"/>
    <property type="evidence" value="ECO:0007669"/>
    <property type="project" value="InterPro"/>
</dbReference>
<evidence type="ECO:0000313" key="10">
    <source>
        <dbReference type="Proteomes" id="UP000009183"/>
    </source>
</evidence>
<dbReference type="PROSITE" id="PS51297">
    <property type="entry name" value="K_BOX"/>
    <property type="match status" value="1"/>
</dbReference>
<dbReference type="PaxDb" id="29760-VIT_10s0042g00820.t01"/>
<dbReference type="Proteomes" id="UP000009183">
    <property type="component" value="Chromosome 10"/>
</dbReference>
<evidence type="ECO:0000256" key="2">
    <source>
        <dbReference type="ARBA" id="ARBA00023015"/>
    </source>
</evidence>
<feature type="coiled-coil region" evidence="6">
    <location>
        <begin position="119"/>
        <end position="164"/>
    </location>
</feature>
<feature type="domain" description="K-box" evidence="8">
    <location>
        <begin position="85"/>
        <end position="175"/>
    </location>
</feature>
<dbReference type="GO" id="GO:0005634">
    <property type="term" value="C:nucleus"/>
    <property type="evidence" value="ECO:0007669"/>
    <property type="project" value="UniProtKB-SubCell"/>
</dbReference>
<dbReference type="SUPFAM" id="SSF55455">
    <property type="entry name" value="SRF-like"/>
    <property type="match status" value="1"/>
</dbReference>
<dbReference type="SMART" id="SM00432">
    <property type="entry name" value="MADS"/>
    <property type="match status" value="1"/>
</dbReference>
<dbReference type="eggNOG" id="KOG0014">
    <property type="taxonomic scope" value="Eukaryota"/>
</dbReference>
<keyword evidence="4" id="KW-0804">Transcription</keyword>
<evidence type="ECO:0000256" key="1">
    <source>
        <dbReference type="ARBA" id="ARBA00004123"/>
    </source>
</evidence>
<keyword evidence="5" id="KW-0539">Nucleus</keyword>
<dbReference type="Gramene" id="Vitis10g01880.t01">
    <property type="protein sequence ID" value="Vitis10g01880.t01.CDS"/>
    <property type="gene ID" value="Vitis10g01880"/>
</dbReference>
<dbReference type="PANTHER" id="PTHR48019">
    <property type="entry name" value="SERUM RESPONSE FACTOR HOMOLOG"/>
    <property type="match status" value="1"/>
</dbReference>
<dbReference type="ExpressionAtlas" id="F6HIR2">
    <property type="expression patterns" value="baseline and differential"/>
</dbReference>
<dbReference type="InterPro" id="IPR050142">
    <property type="entry name" value="MADS-box/MEF2_TF"/>
</dbReference>
<evidence type="ECO:0000256" key="4">
    <source>
        <dbReference type="ARBA" id="ARBA00023163"/>
    </source>
</evidence>
<name>F6HIR2_VITVI</name>
<dbReference type="HOGENOM" id="CLU_053053_0_1_1"/>
<evidence type="ECO:0000259" key="7">
    <source>
        <dbReference type="PROSITE" id="PS50066"/>
    </source>
</evidence>
<keyword evidence="10" id="KW-1185">Reference proteome</keyword>
<keyword evidence="2" id="KW-0805">Transcription regulation</keyword>
<dbReference type="EMBL" id="FN595766">
    <property type="protein sequence ID" value="CCB52108.1"/>
    <property type="molecule type" value="Genomic_DNA"/>
</dbReference>
<dbReference type="STRING" id="29760.F6HIR2"/>
<dbReference type="GO" id="GO:0000981">
    <property type="term" value="F:DNA-binding transcription factor activity, RNA polymerase II-specific"/>
    <property type="evidence" value="ECO:0000318"/>
    <property type="project" value="GO_Central"/>
</dbReference>
<dbReference type="KEGG" id="vvi:100244209"/>
<dbReference type="SMR" id="F6HIR2"/>
<dbReference type="InParanoid" id="F6HIR2"/>
<dbReference type="CDD" id="cd00265">
    <property type="entry name" value="MADS_MEF2_like"/>
    <property type="match status" value="1"/>
</dbReference>
<keyword evidence="3" id="KW-0238">DNA-binding</keyword>
<organism evidence="9 10">
    <name type="scientific">Vitis vinifera</name>
    <name type="common">Grape</name>
    <dbReference type="NCBI Taxonomy" id="29760"/>
    <lineage>
        <taxon>Eukaryota</taxon>
        <taxon>Viridiplantae</taxon>
        <taxon>Streptophyta</taxon>
        <taxon>Embryophyta</taxon>
        <taxon>Tracheophyta</taxon>
        <taxon>Spermatophyta</taxon>
        <taxon>Magnoliopsida</taxon>
        <taxon>eudicotyledons</taxon>
        <taxon>Gunneridae</taxon>
        <taxon>Pentapetalae</taxon>
        <taxon>rosids</taxon>
        <taxon>Vitales</taxon>
        <taxon>Vitaceae</taxon>
        <taxon>Viteae</taxon>
        <taxon>Vitis</taxon>
    </lineage>
</organism>
<dbReference type="InterPro" id="IPR033896">
    <property type="entry name" value="MEF2-like_N"/>
</dbReference>
<dbReference type="AlphaFoldDB" id="F6HIR2"/>
<proteinExistence type="predicted"/>
<dbReference type="GO" id="GO:0000978">
    <property type="term" value="F:RNA polymerase II cis-regulatory region sequence-specific DNA binding"/>
    <property type="evidence" value="ECO:0000318"/>
    <property type="project" value="GO_Central"/>
</dbReference>
<evidence type="ECO:0000259" key="8">
    <source>
        <dbReference type="PROSITE" id="PS51297"/>
    </source>
</evidence>
<dbReference type="Pfam" id="PF00319">
    <property type="entry name" value="SRF-TF"/>
    <property type="match status" value="1"/>
</dbReference>
<protein>
    <recommendedName>
        <fullName evidence="11">MADS-box protein FBP24</fullName>
    </recommendedName>
</protein>
<evidence type="ECO:0000256" key="5">
    <source>
        <dbReference type="ARBA" id="ARBA00023242"/>
    </source>
</evidence>
<evidence type="ECO:0000256" key="3">
    <source>
        <dbReference type="ARBA" id="ARBA00023125"/>
    </source>
</evidence>